<evidence type="ECO:0000313" key="18">
    <source>
        <dbReference type="EMBL" id="EFC52669.1"/>
    </source>
</evidence>
<dbReference type="InterPro" id="IPR001478">
    <property type="entry name" value="PDZ"/>
</dbReference>
<dbReference type="PANTHER" id="PTHR22939">
    <property type="entry name" value="SERINE PROTEASE FAMILY S1C HTRA-RELATED"/>
    <property type="match status" value="1"/>
</dbReference>
<name>A0A9W5MZX4_NEISU</name>
<dbReference type="InterPro" id="IPR041489">
    <property type="entry name" value="PDZ_6"/>
</dbReference>
<dbReference type="RefSeq" id="WP_004519688.1">
    <property type="nucleotide sequence ID" value="NZ_ACEO02000003.1"/>
</dbReference>
<evidence type="ECO:0000256" key="10">
    <source>
        <dbReference type="ARBA" id="ARBA00022801"/>
    </source>
</evidence>
<dbReference type="SUPFAM" id="SSF50494">
    <property type="entry name" value="Trypsin-like serine proteases"/>
    <property type="match status" value="1"/>
</dbReference>
<dbReference type="PRINTS" id="PR00834">
    <property type="entry name" value="PROTEASES2C"/>
</dbReference>
<dbReference type="GO" id="GO:0042597">
    <property type="term" value="C:periplasmic space"/>
    <property type="evidence" value="ECO:0007669"/>
    <property type="project" value="UniProtKB-SubCell"/>
</dbReference>
<dbReference type="Proteomes" id="UP000004621">
    <property type="component" value="Unassembled WGS sequence"/>
</dbReference>
<feature type="active site" description="Charge relay system" evidence="14">
    <location>
        <position position="142"/>
    </location>
</feature>
<evidence type="ECO:0000259" key="17">
    <source>
        <dbReference type="PROSITE" id="PS50106"/>
    </source>
</evidence>
<dbReference type="Pfam" id="PF13180">
    <property type="entry name" value="PDZ_2"/>
    <property type="match status" value="1"/>
</dbReference>
<dbReference type="PANTHER" id="PTHR22939:SF130">
    <property type="entry name" value="PERIPLASMIC SERINE ENDOPROTEASE DEGP-LIKE-RELATED"/>
    <property type="match status" value="1"/>
</dbReference>
<evidence type="ECO:0000256" key="7">
    <source>
        <dbReference type="ARBA" id="ARBA00022729"/>
    </source>
</evidence>
<feature type="binding site" evidence="15">
    <location>
        <position position="142"/>
    </location>
    <ligand>
        <name>substrate</name>
    </ligand>
</feature>
<comment type="subcellular location">
    <subcellularLocation>
        <location evidence="2">Periplasm</location>
    </subcellularLocation>
</comment>
<dbReference type="CDD" id="cd10839">
    <property type="entry name" value="cpPDZ1_DegP-like"/>
    <property type="match status" value="1"/>
</dbReference>
<sequence length="499" mass="53443">MHIKTNTYLALAVLSASLLSGCDKVSTFFDKDENKELVQRIETNTDDGKVGMLLPDFAQLVQNEGQAVVNIQATPAKRSATPDDDHSMDLSQFPDNDPFYEFFKRLVPNMPDMPQEDTESDDLNFGSGFIISKDGYILTNTHVVAGMGNIKVLLNDKREYTAKLVGSDAQSDVALLKIEPQEDLPVVKIGNPKDLKPGEWVAAIGAPFGFDNSVTSGIVSAKGRSLPNENYTPFIQTDVAINPGNSGGPLFNLRGQVVGINSQIYSRSGGFMGISFAIPIDVAMNVADQLKANGKVQRGQLGVVIQEVSYDLAKSFGLDKASGALIAKIMPNSAAQQAGLQVGDIVRSVNGEEVRASSDLPVMVGSMMPGKEVTLSIWRGGKQTDVKVKLGSAAEQTETSAKEAEHPQHEGGHDGFTVENAGLTLQVENADGKQRLIVLRVSGAAERAGLKRGDEIIAVSQISVNDESTFRSALESAGKNVPLLVQREGNTLFLALNLQ</sequence>
<dbReference type="InterPro" id="IPR036034">
    <property type="entry name" value="PDZ_sf"/>
</dbReference>
<gene>
    <name evidence="18" type="ORF">NEISUBOT_04024</name>
</gene>
<proteinExistence type="inferred from homology"/>
<comment type="catalytic activity">
    <reaction evidence="1">
        <text>Acts on substrates that are at least partially unfolded. The cleavage site P1 residue is normally between a pair of hydrophobic residues, such as Val-|-Val.</text>
        <dbReference type="EC" id="3.4.21.107"/>
    </reaction>
</comment>
<evidence type="ECO:0000256" key="14">
    <source>
        <dbReference type="PIRSR" id="PIRSR611782-1"/>
    </source>
</evidence>
<evidence type="ECO:0000256" key="11">
    <source>
        <dbReference type="ARBA" id="ARBA00022825"/>
    </source>
</evidence>
<dbReference type="GO" id="GO:0004252">
    <property type="term" value="F:serine-type endopeptidase activity"/>
    <property type="evidence" value="ECO:0007669"/>
    <property type="project" value="InterPro"/>
</dbReference>
<dbReference type="PROSITE" id="PS51257">
    <property type="entry name" value="PROKAR_LIPOPROTEIN"/>
    <property type="match status" value="1"/>
</dbReference>
<dbReference type="InterPro" id="IPR011782">
    <property type="entry name" value="Pept_S1C_Do"/>
</dbReference>
<evidence type="ECO:0000256" key="4">
    <source>
        <dbReference type="ARBA" id="ARBA00013035"/>
    </source>
</evidence>
<dbReference type="EC" id="3.4.21.107" evidence="4"/>
<keyword evidence="9" id="KW-0574">Periplasm</keyword>
<feature type="domain" description="PDZ" evidence="17">
    <location>
        <begin position="295"/>
        <end position="381"/>
    </location>
</feature>
<keyword evidence="10 18" id="KW-0378">Hydrolase</keyword>
<dbReference type="GO" id="GO:0006508">
    <property type="term" value="P:proteolysis"/>
    <property type="evidence" value="ECO:0007669"/>
    <property type="project" value="UniProtKB-KW"/>
</dbReference>
<dbReference type="Gene3D" id="2.30.42.10">
    <property type="match status" value="2"/>
</dbReference>
<feature type="active site" description="Charge relay system" evidence="14">
    <location>
        <position position="246"/>
    </location>
</feature>
<dbReference type="EMBL" id="ACEO02000003">
    <property type="protein sequence ID" value="EFC52669.1"/>
    <property type="molecule type" value="Genomic_DNA"/>
</dbReference>
<dbReference type="Pfam" id="PF17820">
    <property type="entry name" value="PDZ_6"/>
    <property type="match status" value="1"/>
</dbReference>
<keyword evidence="11" id="KW-0720">Serine protease</keyword>
<keyword evidence="12" id="KW-0346">Stress response</keyword>
<evidence type="ECO:0000256" key="5">
    <source>
        <dbReference type="ARBA" id="ARBA00013958"/>
    </source>
</evidence>
<evidence type="ECO:0000313" key="19">
    <source>
        <dbReference type="Proteomes" id="UP000004621"/>
    </source>
</evidence>
<dbReference type="Pfam" id="PF13365">
    <property type="entry name" value="Trypsin_2"/>
    <property type="match status" value="1"/>
</dbReference>
<evidence type="ECO:0000256" key="12">
    <source>
        <dbReference type="ARBA" id="ARBA00023016"/>
    </source>
</evidence>
<feature type="binding site" evidence="15">
    <location>
        <begin position="244"/>
        <end position="246"/>
    </location>
    <ligand>
        <name>substrate</name>
    </ligand>
</feature>
<dbReference type="FunFam" id="2.40.10.120:FF:000007">
    <property type="entry name" value="Periplasmic serine endoprotease DegP-like"/>
    <property type="match status" value="1"/>
</dbReference>
<evidence type="ECO:0000256" key="1">
    <source>
        <dbReference type="ARBA" id="ARBA00001772"/>
    </source>
</evidence>
<dbReference type="InterPro" id="IPR001940">
    <property type="entry name" value="Peptidase_S1C"/>
</dbReference>
<evidence type="ECO:0000256" key="8">
    <source>
        <dbReference type="ARBA" id="ARBA00022737"/>
    </source>
</evidence>
<evidence type="ECO:0000256" key="3">
    <source>
        <dbReference type="ARBA" id="ARBA00010541"/>
    </source>
</evidence>
<evidence type="ECO:0000256" key="6">
    <source>
        <dbReference type="ARBA" id="ARBA00022670"/>
    </source>
</evidence>
<dbReference type="InterPro" id="IPR009003">
    <property type="entry name" value="Peptidase_S1_PA"/>
</dbReference>
<feature type="active site" description="Charge relay system" evidence="14">
    <location>
        <position position="172"/>
    </location>
</feature>
<evidence type="ECO:0000256" key="2">
    <source>
        <dbReference type="ARBA" id="ARBA00004418"/>
    </source>
</evidence>
<keyword evidence="7" id="KW-0732">Signal</keyword>
<dbReference type="AlphaFoldDB" id="A0A9W5MZX4"/>
<organism evidence="18 19">
    <name type="scientific">Neisseria subflava NJ9703</name>
    <dbReference type="NCBI Taxonomy" id="546268"/>
    <lineage>
        <taxon>Bacteria</taxon>
        <taxon>Pseudomonadati</taxon>
        <taxon>Pseudomonadota</taxon>
        <taxon>Betaproteobacteria</taxon>
        <taxon>Neisseriales</taxon>
        <taxon>Neisseriaceae</taxon>
        <taxon>Neisseria</taxon>
    </lineage>
</organism>
<dbReference type="NCBIfam" id="TIGR02037">
    <property type="entry name" value="degP_htrA_DO"/>
    <property type="match status" value="1"/>
</dbReference>
<accession>A0A9W5MZX4</accession>
<keyword evidence="8" id="KW-0677">Repeat</keyword>
<comment type="similarity">
    <text evidence="3">Belongs to the peptidase S1C family.</text>
</comment>
<dbReference type="PROSITE" id="PS50106">
    <property type="entry name" value="PDZ"/>
    <property type="match status" value="2"/>
</dbReference>
<feature type="compositionally biased region" description="Basic and acidic residues" evidence="16">
    <location>
        <begin position="400"/>
        <end position="413"/>
    </location>
</feature>
<dbReference type="SUPFAM" id="SSF50156">
    <property type="entry name" value="PDZ domain-like"/>
    <property type="match status" value="2"/>
</dbReference>
<keyword evidence="6" id="KW-0645">Protease</keyword>
<dbReference type="SMART" id="SM00228">
    <property type="entry name" value="PDZ"/>
    <property type="match status" value="2"/>
</dbReference>
<evidence type="ECO:0000256" key="16">
    <source>
        <dbReference type="SAM" id="MobiDB-lite"/>
    </source>
</evidence>
<comment type="caution">
    <text evidence="18">The sequence shown here is derived from an EMBL/GenBank/DDBJ whole genome shotgun (WGS) entry which is preliminary data.</text>
</comment>
<evidence type="ECO:0000256" key="9">
    <source>
        <dbReference type="ARBA" id="ARBA00022764"/>
    </source>
</evidence>
<dbReference type="Gene3D" id="2.40.10.120">
    <property type="match status" value="1"/>
</dbReference>
<evidence type="ECO:0000256" key="15">
    <source>
        <dbReference type="PIRSR" id="PIRSR611782-2"/>
    </source>
</evidence>
<evidence type="ECO:0000256" key="13">
    <source>
        <dbReference type="ARBA" id="ARBA00032850"/>
    </source>
</evidence>
<protein>
    <recommendedName>
        <fullName evidence="5">Probable periplasmic serine endoprotease DegP-like</fullName>
        <ecNumber evidence="4">3.4.21.107</ecNumber>
    </recommendedName>
    <alternativeName>
        <fullName evidence="13">Protease Do</fullName>
    </alternativeName>
</protein>
<reference evidence="18 19" key="1">
    <citation type="submission" date="2010-01" db="EMBL/GenBank/DDBJ databases">
        <authorList>
            <person name="Weinstock G."/>
            <person name="Sodergren E."/>
            <person name="Clifton S."/>
            <person name="Fulton L."/>
            <person name="Fulton B."/>
            <person name="Courtney L."/>
            <person name="Fronick C."/>
            <person name="Harrison M."/>
            <person name="Strong C."/>
            <person name="Farmer C."/>
            <person name="Delahaunty K."/>
            <person name="Markovic C."/>
            <person name="Hall O."/>
            <person name="Minx P."/>
            <person name="Tomlinson C."/>
            <person name="Mitreva M."/>
            <person name="Nelson J."/>
            <person name="Hou S."/>
            <person name="Wollam A."/>
            <person name="Pepin K.H."/>
            <person name="Johnson M."/>
            <person name="Bhonagiri V."/>
            <person name="Nash W.E."/>
            <person name="Warren W."/>
            <person name="Chinwalla A."/>
            <person name="Mardis E.R."/>
            <person name="Wilson R.K."/>
        </authorList>
    </citation>
    <scope>NUCLEOTIDE SEQUENCE [LARGE SCALE GENOMIC DNA]</scope>
    <source>
        <strain evidence="18 19">NJ9703</strain>
    </source>
</reference>
<feature type="binding site" evidence="15">
    <location>
        <position position="172"/>
    </location>
    <ligand>
        <name>substrate</name>
    </ligand>
</feature>
<feature type="domain" description="PDZ" evidence="17">
    <location>
        <begin position="438"/>
        <end position="489"/>
    </location>
</feature>
<feature type="region of interest" description="Disordered" evidence="16">
    <location>
        <begin position="391"/>
        <end position="413"/>
    </location>
</feature>